<protein>
    <submittedName>
        <fullName evidence="6">Membrane protein related to metalloendopeptidase</fullName>
    </submittedName>
</protein>
<dbReference type="SUPFAM" id="SSF51261">
    <property type="entry name" value="Duplicated hybrid motif"/>
    <property type="match status" value="1"/>
</dbReference>
<evidence type="ECO:0000256" key="2">
    <source>
        <dbReference type="SAM" id="Coils"/>
    </source>
</evidence>
<dbReference type="PANTHER" id="PTHR21666:SF289">
    <property type="entry name" value="L-ALA--D-GLU ENDOPEPTIDASE"/>
    <property type="match status" value="1"/>
</dbReference>
<dbReference type="InterPro" id="IPR057309">
    <property type="entry name" value="PcsB_CC"/>
</dbReference>
<keyword evidence="1 3" id="KW-0732">Signal</keyword>
<organism evidence="6 7">
    <name type="scientific">Patulibacter medicamentivorans</name>
    <dbReference type="NCBI Taxonomy" id="1097667"/>
    <lineage>
        <taxon>Bacteria</taxon>
        <taxon>Bacillati</taxon>
        <taxon>Actinomycetota</taxon>
        <taxon>Thermoleophilia</taxon>
        <taxon>Solirubrobacterales</taxon>
        <taxon>Patulibacteraceae</taxon>
        <taxon>Patulibacter</taxon>
    </lineage>
</organism>
<dbReference type="RefSeq" id="WP_007579169.1">
    <property type="nucleotide sequence ID" value="NZ_AGUD01000314.1"/>
</dbReference>
<dbReference type="PANTHER" id="PTHR21666">
    <property type="entry name" value="PEPTIDASE-RELATED"/>
    <property type="match status" value="1"/>
</dbReference>
<dbReference type="InterPro" id="IPR016047">
    <property type="entry name" value="M23ase_b-sheet_dom"/>
</dbReference>
<evidence type="ECO:0000313" key="7">
    <source>
        <dbReference type="Proteomes" id="UP000005143"/>
    </source>
</evidence>
<dbReference type="AlphaFoldDB" id="H0EBQ3"/>
<dbReference type="InterPro" id="IPR050570">
    <property type="entry name" value="Cell_wall_metabolism_enzyme"/>
</dbReference>
<comment type="caution">
    <text evidence="6">The sequence shown here is derived from an EMBL/GenBank/DDBJ whole genome shotgun (WGS) entry which is preliminary data.</text>
</comment>
<dbReference type="SUPFAM" id="SSF57997">
    <property type="entry name" value="Tropomyosin"/>
    <property type="match status" value="1"/>
</dbReference>
<dbReference type="EMBL" id="AGUD01000314">
    <property type="protein sequence ID" value="EHN08891.1"/>
    <property type="molecule type" value="Genomic_DNA"/>
</dbReference>
<evidence type="ECO:0000256" key="3">
    <source>
        <dbReference type="SAM" id="SignalP"/>
    </source>
</evidence>
<feature type="coiled-coil region" evidence="2">
    <location>
        <begin position="233"/>
        <end position="267"/>
    </location>
</feature>
<proteinExistence type="predicted"/>
<evidence type="ECO:0000256" key="1">
    <source>
        <dbReference type="ARBA" id="ARBA00022729"/>
    </source>
</evidence>
<keyword evidence="7" id="KW-1185">Reference proteome</keyword>
<feature type="domain" description="M23ase beta-sheet core" evidence="4">
    <location>
        <begin position="303"/>
        <end position="397"/>
    </location>
</feature>
<dbReference type="Pfam" id="PF01551">
    <property type="entry name" value="Peptidase_M23"/>
    <property type="match status" value="1"/>
</dbReference>
<dbReference type="Proteomes" id="UP000005143">
    <property type="component" value="Unassembled WGS sequence"/>
</dbReference>
<accession>H0EBQ3</accession>
<feature type="domain" description="Peptidoglycan hydrolase PcsB coiled-coil" evidence="5">
    <location>
        <begin position="120"/>
        <end position="186"/>
    </location>
</feature>
<dbReference type="Gene3D" id="6.10.250.3150">
    <property type="match status" value="1"/>
</dbReference>
<evidence type="ECO:0000259" key="5">
    <source>
        <dbReference type="Pfam" id="PF24568"/>
    </source>
</evidence>
<dbReference type="CDD" id="cd12797">
    <property type="entry name" value="M23_peptidase"/>
    <property type="match status" value="1"/>
</dbReference>
<dbReference type="Gene3D" id="2.70.70.10">
    <property type="entry name" value="Glucose Permease (Domain IIA)"/>
    <property type="match status" value="1"/>
</dbReference>
<reference evidence="6 7" key="1">
    <citation type="journal article" date="2013" name="Biodegradation">
        <title>Quantitative proteomic analysis of ibuprofen-degrading Patulibacter sp. strain I11.</title>
        <authorList>
            <person name="Almeida B."/>
            <person name="Kjeldal H."/>
            <person name="Lolas I."/>
            <person name="Knudsen A.D."/>
            <person name="Carvalho G."/>
            <person name="Nielsen K.L."/>
            <person name="Barreto Crespo M.T."/>
            <person name="Stensballe A."/>
            <person name="Nielsen J.L."/>
        </authorList>
    </citation>
    <scope>NUCLEOTIDE SEQUENCE [LARGE SCALE GENOMIC DNA]</scope>
    <source>
        <strain evidence="6 7">I11</strain>
    </source>
</reference>
<dbReference type="GO" id="GO:0004222">
    <property type="term" value="F:metalloendopeptidase activity"/>
    <property type="evidence" value="ECO:0007669"/>
    <property type="project" value="TreeGrafter"/>
</dbReference>
<keyword evidence="2" id="KW-0175">Coiled coil</keyword>
<feature type="chain" id="PRO_5039483606" evidence="3">
    <location>
        <begin position="29"/>
        <end position="401"/>
    </location>
</feature>
<gene>
    <name evidence="6" type="ORF">PAI11_42860</name>
</gene>
<evidence type="ECO:0000313" key="6">
    <source>
        <dbReference type="EMBL" id="EHN08891.1"/>
    </source>
</evidence>
<evidence type="ECO:0000259" key="4">
    <source>
        <dbReference type="Pfam" id="PF01551"/>
    </source>
</evidence>
<dbReference type="InterPro" id="IPR011055">
    <property type="entry name" value="Dup_hybrid_motif"/>
</dbReference>
<feature type="signal peptide" evidence="3">
    <location>
        <begin position="1"/>
        <end position="28"/>
    </location>
</feature>
<sequence length="401" mass="43350">MPRNLPSRSRSLPVAGTALLVTAGLAFSAGPAPVDAASKLDELKGKIGTTRGKIDRRKGRERVLTADIDRQTGRIRQLQGRIDVLQARENGVQADLDKSQAVLTRTQGDLRSERARLSRLRTRLAHARKVLAARLVELYQADKPDLVSVVLNSNGFADLVERGEFLRRIGQQDRRIMAAVKTAKDEAVATEGKLSTLEQRQRAATGRIQARRDEIAQVKGELVSARSSIDNERDKREQLLVGIRSQRKQLEENLAAMEREESKIQGQLSGMPAGGSVKQGSGQLVWPANGQFTSPFGMRWGRLHAGIDIAVPVGTAVHAADSGTVAISGWVGGYGNYICINHGGGLSTCYGHNSRLGVRVGQRVSKGQVIAASGNTGNSTGPHIHFETRVNGVPRDPMGYL</sequence>
<dbReference type="Pfam" id="PF24568">
    <property type="entry name" value="CC_PcsB"/>
    <property type="match status" value="1"/>
</dbReference>
<name>H0EBQ3_9ACTN</name>